<name>A0A840PYN6_9PSEU</name>
<dbReference type="RefSeq" id="WP_246471854.1">
    <property type="nucleotide sequence ID" value="NZ_JACHIW010000001.1"/>
</dbReference>
<protein>
    <submittedName>
        <fullName evidence="1">Uncharacterized protein</fullName>
    </submittedName>
</protein>
<keyword evidence="2" id="KW-1185">Reference proteome</keyword>
<dbReference type="EMBL" id="JACHIW010000001">
    <property type="protein sequence ID" value="MBB5152877.1"/>
    <property type="molecule type" value="Genomic_DNA"/>
</dbReference>
<proteinExistence type="predicted"/>
<reference evidence="1 2" key="1">
    <citation type="submission" date="2020-08" db="EMBL/GenBank/DDBJ databases">
        <title>Sequencing the genomes of 1000 actinobacteria strains.</title>
        <authorList>
            <person name="Klenk H.-P."/>
        </authorList>
    </citation>
    <scope>NUCLEOTIDE SEQUENCE [LARGE SCALE GENOMIC DNA]</scope>
    <source>
        <strain evidence="1 2">DSM 45584</strain>
    </source>
</reference>
<dbReference type="Proteomes" id="UP000584374">
    <property type="component" value="Unassembled WGS sequence"/>
</dbReference>
<organism evidence="1 2">
    <name type="scientific">Saccharopolyspora phatthalungensis</name>
    <dbReference type="NCBI Taxonomy" id="664693"/>
    <lineage>
        <taxon>Bacteria</taxon>
        <taxon>Bacillati</taxon>
        <taxon>Actinomycetota</taxon>
        <taxon>Actinomycetes</taxon>
        <taxon>Pseudonocardiales</taxon>
        <taxon>Pseudonocardiaceae</taxon>
        <taxon>Saccharopolyspora</taxon>
    </lineage>
</organism>
<comment type="caution">
    <text evidence="1">The sequence shown here is derived from an EMBL/GenBank/DDBJ whole genome shotgun (WGS) entry which is preliminary data.</text>
</comment>
<accession>A0A840PYN6</accession>
<evidence type="ECO:0000313" key="2">
    <source>
        <dbReference type="Proteomes" id="UP000584374"/>
    </source>
</evidence>
<evidence type="ECO:0000313" key="1">
    <source>
        <dbReference type="EMBL" id="MBB5152877.1"/>
    </source>
</evidence>
<gene>
    <name evidence="1" type="ORF">BJ970_000411</name>
</gene>
<dbReference type="AlphaFoldDB" id="A0A840PYN6"/>
<sequence>MVESIPLVDRQARGKATVTQGGFEAAAEGLQAVRSRTQWINQQVSAGKLASGSLTRLNTQQLEHCR</sequence>